<name>A0AAW8U2W2_9ENTE</name>
<evidence type="ECO:0000256" key="4">
    <source>
        <dbReference type="ARBA" id="ARBA00023136"/>
    </source>
</evidence>
<feature type="transmembrane region" description="Helical" evidence="5">
    <location>
        <begin position="48"/>
        <end position="66"/>
    </location>
</feature>
<evidence type="ECO:0000313" key="8">
    <source>
        <dbReference type="Proteomes" id="UP001256711"/>
    </source>
</evidence>
<evidence type="ECO:0000256" key="5">
    <source>
        <dbReference type="SAM" id="Phobius"/>
    </source>
</evidence>
<accession>A0AAW8U2W2</accession>
<dbReference type="AlphaFoldDB" id="A0AAW8U2W2"/>
<gene>
    <name evidence="7" type="ORF">P7H43_12165</name>
</gene>
<dbReference type="Pfam" id="PF06271">
    <property type="entry name" value="RDD"/>
    <property type="match status" value="1"/>
</dbReference>
<feature type="domain" description="RDD" evidence="6">
    <location>
        <begin position="12"/>
        <end position="128"/>
    </location>
</feature>
<evidence type="ECO:0000256" key="3">
    <source>
        <dbReference type="ARBA" id="ARBA00022989"/>
    </source>
</evidence>
<dbReference type="EMBL" id="JARQBJ010000006">
    <property type="protein sequence ID" value="MDT2811236.1"/>
    <property type="molecule type" value="Genomic_DNA"/>
</dbReference>
<protein>
    <submittedName>
        <fullName evidence="7">RDD family protein</fullName>
    </submittedName>
</protein>
<keyword evidence="2 5" id="KW-0812">Transmembrane</keyword>
<reference evidence="7" key="1">
    <citation type="submission" date="2023-03" db="EMBL/GenBank/DDBJ databases">
        <authorList>
            <person name="Shen W."/>
            <person name="Cai J."/>
        </authorList>
    </citation>
    <scope>NUCLEOTIDE SEQUENCE</scope>
    <source>
        <strain evidence="7">B226-2</strain>
    </source>
</reference>
<feature type="transmembrane region" description="Helical" evidence="5">
    <location>
        <begin position="20"/>
        <end position="42"/>
    </location>
</feature>
<keyword evidence="4 5" id="KW-0472">Membrane</keyword>
<comment type="caution">
    <text evidence="7">The sequence shown here is derived from an EMBL/GenBank/DDBJ whole genome shotgun (WGS) entry which is preliminary data.</text>
</comment>
<evidence type="ECO:0000256" key="2">
    <source>
        <dbReference type="ARBA" id="ARBA00022692"/>
    </source>
</evidence>
<dbReference type="InterPro" id="IPR010432">
    <property type="entry name" value="RDD"/>
</dbReference>
<organism evidence="7 8">
    <name type="scientific">Enterococcus asini</name>
    <dbReference type="NCBI Taxonomy" id="57732"/>
    <lineage>
        <taxon>Bacteria</taxon>
        <taxon>Bacillati</taxon>
        <taxon>Bacillota</taxon>
        <taxon>Bacilli</taxon>
        <taxon>Lactobacillales</taxon>
        <taxon>Enterococcaceae</taxon>
        <taxon>Enterococcus</taxon>
    </lineage>
</organism>
<evidence type="ECO:0000313" key="7">
    <source>
        <dbReference type="EMBL" id="MDT2811236.1"/>
    </source>
</evidence>
<evidence type="ECO:0000259" key="6">
    <source>
        <dbReference type="Pfam" id="PF06271"/>
    </source>
</evidence>
<sequence>MENTKKVQVSMIVQRVFAQLIDFLLGILLLFAIFGLLMPLLAKVVPSDVIRGVLGLVLFVFGYYALQYPFMQNGQTIGKGFYHLKIVSTDEIRKDVPVAVVVQREILCKLMSCFFICVPVFFGKAGGHEEATHTKLVHSK</sequence>
<comment type="subcellular location">
    <subcellularLocation>
        <location evidence="1">Membrane</location>
        <topology evidence="1">Multi-pass membrane protein</topology>
    </subcellularLocation>
</comment>
<keyword evidence="3 5" id="KW-1133">Transmembrane helix</keyword>
<dbReference type="RefSeq" id="WP_270598519.1">
    <property type="nucleotide sequence ID" value="NZ_CAJJLU010000005.1"/>
</dbReference>
<dbReference type="Proteomes" id="UP001256711">
    <property type="component" value="Unassembled WGS sequence"/>
</dbReference>
<dbReference type="GO" id="GO:0016020">
    <property type="term" value="C:membrane"/>
    <property type="evidence" value="ECO:0007669"/>
    <property type="project" value="UniProtKB-SubCell"/>
</dbReference>
<evidence type="ECO:0000256" key="1">
    <source>
        <dbReference type="ARBA" id="ARBA00004141"/>
    </source>
</evidence>
<proteinExistence type="predicted"/>